<dbReference type="GO" id="GO:0005524">
    <property type="term" value="F:ATP binding"/>
    <property type="evidence" value="ECO:0007669"/>
    <property type="project" value="UniProtKB-KW"/>
</dbReference>
<feature type="transmembrane region" description="Helical" evidence="9">
    <location>
        <begin position="54"/>
        <end position="76"/>
    </location>
</feature>
<dbReference type="GO" id="GO:0000155">
    <property type="term" value="F:phosphorelay sensor kinase activity"/>
    <property type="evidence" value="ECO:0007669"/>
    <property type="project" value="InterPro"/>
</dbReference>
<dbReference type="Gene3D" id="3.30.565.10">
    <property type="entry name" value="Histidine kinase-like ATPase, C-terminal domain"/>
    <property type="match status" value="1"/>
</dbReference>
<keyword evidence="9" id="KW-0472">Membrane</keyword>
<keyword evidence="5" id="KW-0547">Nucleotide-binding</keyword>
<evidence type="ECO:0000259" key="10">
    <source>
        <dbReference type="Pfam" id="PF07730"/>
    </source>
</evidence>
<dbReference type="OrthoDB" id="227596at2"/>
<dbReference type="Gene3D" id="1.20.5.1930">
    <property type="match status" value="1"/>
</dbReference>
<keyword evidence="4" id="KW-0808">Transferase</keyword>
<feature type="domain" description="Signal transduction histidine kinase subgroup 3 dimerisation and phosphoacceptor" evidence="10">
    <location>
        <begin position="210"/>
        <end position="274"/>
    </location>
</feature>
<evidence type="ECO:0000313" key="12">
    <source>
        <dbReference type="Proteomes" id="UP000294947"/>
    </source>
</evidence>
<feature type="transmembrane region" description="Helical" evidence="9">
    <location>
        <begin position="21"/>
        <end position="42"/>
    </location>
</feature>
<dbReference type="EC" id="2.7.13.3" evidence="2"/>
<gene>
    <name evidence="11" type="ORF">E1288_08730</name>
</gene>
<proteinExistence type="predicted"/>
<dbReference type="PANTHER" id="PTHR24421">
    <property type="entry name" value="NITRATE/NITRITE SENSOR PROTEIN NARX-RELATED"/>
    <property type="match status" value="1"/>
</dbReference>
<reference evidence="11 12" key="1">
    <citation type="submission" date="2019-03" db="EMBL/GenBank/DDBJ databases">
        <title>Draft genome sequences of novel Actinobacteria.</title>
        <authorList>
            <person name="Sahin N."/>
            <person name="Ay H."/>
            <person name="Saygin H."/>
        </authorList>
    </citation>
    <scope>NUCLEOTIDE SEQUENCE [LARGE SCALE GENOMIC DNA]</scope>
    <source>
        <strain evidence="11 12">7K502</strain>
    </source>
</reference>
<keyword evidence="7" id="KW-0067">ATP-binding</keyword>
<feature type="transmembrane region" description="Helical" evidence="9">
    <location>
        <begin position="107"/>
        <end position="136"/>
    </location>
</feature>
<dbReference type="SUPFAM" id="SSF55874">
    <property type="entry name" value="ATPase domain of HSP90 chaperone/DNA topoisomerase II/histidine kinase"/>
    <property type="match status" value="1"/>
</dbReference>
<evidence type="ECO:0000256" key="6">
    <source>
        <dbReference type="ARBA" id="ARBA00022777"/>
    </source>
</evidence>
<dbReference type="RefSeq" id="WP_132483116.1">
    <property type="nucleotide sequence ID" value="NZ_SMKW01000008.1"/>
</dbReference>
<name>A0A4R4Z696_9PSEU</name>
<evidence type="ECO:0000256" key="5">
    <source>
        <dbReference type="ARBA" id="ARBA00022741"/>
    </source>
</evidence>
<keyword evidence="9" id="KW-1133">Transmembrane helix</keyword>
<dbReference type="AlphaFoldDB" id="A0A4R4Z696"/>
<comment type="caution">
    <text evidence="11">The sequence shown here is derived from an EMBL/GenBank/DDBJ whole genome shotgun (WGS) entry which is preliminary data.</text>
</comment>
<protein>
    <recommendedName>
        <fullName evidence="2">histidine kinase</fullName>
        <ecNumber evidence="2">2.7.13.3</ecNumber>
    </recommendedName>
</protein>
<dbReference type="InterPro" id="IPR036890">
    <property type="entry name" value="HATPase_C_sf"/>
</dbReference>
<evidence type="ECO:0000256" key="7">
    <source>
        <dbReference type="ARBA" id="ARBA00022840"/>
    </source>
</evidence>
<evidence type="ECO:0000256" key="8">
    <source>
        <dbReference type="ARBA" id="ARBA00023012"/>
    </source>
</evidence>
<dbReference type="CDD" id="cd16917">
    <property type="entry name" value="HATPase_UhpB-NarQ-NarX-like"/>
    <property type="match status" value="1"/>
</dbReference>
<evidence type="ECO:0000256" key="4">
    <source>
        <dbReference type="ARBA" id="ARBA00022679"/>
    </source>
</evidence>
<dbReference type="GO" id="GO:0046983">
    <property type="term" value="F:protein dimerization activity"/>
    <property type="evidence" value="ECO:0007669"/>
    <property type="project" value="InterPro"/>
</dbReference>
<dbReference type="Pfam" id="PF07730">
    <property type="entry name" value="HisKA_3"/>
    <property type="match status" value="1"/>
</dbReference>
<keyword evidence="9" id="KW-0812">Transmembrane</keyword>
<keyword evidence="6 11" id="KW-0418">Kinase</keyword>
<evidence type="ECO:0000256" key="2">
    <source>
        <dbReference type="ARBA" id="ARBA00012438"/>
    </source>
</evidence>
<dbReference type="InterPro" id="IPR011712">
    <property type="entry name" value="Sig_transdc_His_kin_sub3_dim/P"/>
</dbReference>
<dbReference type="EMBL" id="SMKW01000008">
    <property type="protein sequence ID" value="TDD53613.1"/>
    <property type="molecule type" value="Genomic_DNA"/>
</dbReference>
<organism evidence="11 12">
    <name type="scientific">Saccharopolyspora elongata</name>
    <dbReference type="NCBI Taxonomy" id="2530387"/>
    <lineage>
        <taxon>Bacteria</taxon>
        <taxon>Bacillati</taxon>
        <taxon>Actinomycetota</taxon>
        <taxon>Actinomycetes</taxon>
        <taxon>Pseudonocardiales</taxon>
        <taxon>Pseudonocardiaceae</taxon>
        <taxon>Saccharopolyspora</taxon>
    </lineage>
</organism>
<evidence type="ECO:0000256" key="3">
    <source>
        <dbReference type="ARBA" id="ARBA00022553"/>
    </source>
</evidence>
<feature type="transmembrane region" description="Helical" evidence="9">
    <location>
        <begin position="160"/>
        <end position="185"/>
    </location>
</feature>
<sequence length="399" mass="41735">MPSRLIRPFTGRATYRRWVHLILGAVLAVPYLAVAGLVLGPLLGPEIGPGLPPVVVGIAQGAFVVLAVVATGLLPATRSLSGAAAKALLGLPETSTAVTWPDRWRTVCWLVVHLVLGSGVGLLTLIVPPFILVLLADPLVHLPPELTGIPLYRAFGIGQWWAPLGGAGLIVAGFYLVAAVAAALARLAPALLGPSEHERLRRQVEELSDRNRIASELHDSVGHVLNVVALQASAANRVLDSDPAFAREALAVIADSTRTALADLDRALGSLRSSTSDDPGLADLDGLVRATELAGLAVRLEVRGDPSQVPPQVGRETYRAVREGLSNALRHAGRAEAAVRITIDSGALELEITNPLGSTSTPGHGLGLSGIKCRAKALGGHAEGAAHGDDWRLHVRLPW</sequence>
<evidence type="ECO:0000256" key="1">
    <source>
        <dbReference type="ARBA" id="ARBA00000085"/>
    </source>
</evidence>
<keyword evidence="8" id="KW-0902">Two-component regulatory system</keyword>
<dbReference type="GO" id="GO:0016020">
    <property type="term" value="C:membrane"/>
    <property type="evidence" value="ECO:0007669"/>
    <property type="project" value="InterPro"/>
</dbReference>
<comment type="catalytic activity">
    <reaction evidence="1">
        <text>ATP + protein L-histidine = ADP + protein N-phospho-L-histidine.</text>
        <dbReference type="EC" id="2.7.13.3"/>
    </reaction>
</comment>
<dbReference type="InterPro" id="IPR050482">
    <property type="entry name" value="Sensor_HK_TwoCompSys"/>
</dbReference>
<evidence type="ECO:0000313" key="11">
    <source>
        <dbReference type="EMBL" id="TDD53613.1"/>
    </source>
</evidence>
<keyword evidence="3" id="KW-0597">Phosphoprotein</keyword>
<dbReference type="Proteomes" id="UP000294947">
    <property type="component" value="Unassembled WGS sequence"/>
</dbReference>
<dbReference type="PANTHER" id="PTHR24421:SF10">
    <property type="entry name" value="NITRATE_NITRITE SENSOR PROTEIN NARQ"/>
    <property type="match status" value="1"/>
</dbReference>
<keyword evidence="12" id="KW-1185">Reference proteome</keyword>
<evidence type="ECO:0000256" key="9">
    <source>
        <dbReference type="SAM" id="Phobius"/>
    </source>
</evidence>
<accession>A0A4R4Z696</accession>